<keyword evidence="7" id="KW-1185">Reference proteome</keyword>
<feature type="domain" description="RsdA/BaiN/AoA(So)-like Rossmann fold-like" evidence="4">
    <location>
        <begin position="4"/>
        <end position="398"/>
    </location>
</feature>
<feature type="domain" description="RsdA/BaiN/AoA(So)-like insert" evidence="5">
    <location>
        <begin position="192"/>
        <end position="346"/>
    </location>
</feature>
<accession>A0A0A0BD37</accession>
<evidence type="ECO:0000313" key="7">
    <source>
        <dbReference type="Proteomes" id="UP000029833"/>
    </source>
</evidence>
<keyword evidence="3" id="KW-0274">FAD</keyword>
<protein>
    <submittedName>
        <fullName evidence="6">NAD(FAD)-utilizing dehydrogenase</fullName>
    </submittedName>
</protein>
<dbReference type="InterPro" id="IPR057661">
    <property type="entry name" value="RsdA/BaiN/AoA(So)_Rossmann"/>
</dbReference>
<dbReference type="InterPro" id="IPR023166">
    <property type="entry name" value="BaiN-like_dom_sf"/>
</dbReference>
<dbReference type="InterPro" id="IPR055178">
    <property type="entry name" value="RsdA/BaiN/AoA(So)-like_dom"/>
</dbReference>
<dbReference type="EMBL" id="AXNT01000001">
    <property type="protein sequence ID" value="KGM03952.1"/>
    <property type="molecule type" value="Genomic_DNA"/>
</dbReference>
<organism evidence="6 7">
    <name type="scientific">Cellulomonas cellasea DSM 20118</name>
    <dbReference type="NCBI Taxonomy" id="1408250"/>
    <lineage>
        <taxon>Bacteria</taxon>
        <taxon>Bacillati</taxon>
        <taxon>Actinomycetota</taxon>
        <taxon>Actinomycetes</taxon>
        <taxon>Micrococcales</taxon>
        <taxon>Cellulomonadaceae</taxon>
        <taxon>Cellulomonas</taxon>
    </lineage>
</organism>
<dbReference type="OrthoDB" id="5288829at2"/>
<dbReference type="Proteomes" id="UP000029833">
    <property type="component" value="Unassembled WGS sequence"/>
</dbReference>
<evidence type="ECO:0000259" key="5">
    <source>
        <dbReference type="Pfam" id="PF22780"/>
    </source>
</evidence>
<comment type="caution">
    <text evidence="6">The sequence shown here is derived from an EMBL/GenBank/DDBJ whole genome shotgun (WGS) entry which is preliminary data.</text>
</comment>
<dbReference type="InterPro" id="IPR036188">
    <property type="entry name" value="FAD/NAD-bd_sf"/>
</dbReference>
<comment type="cofactor">
    <cofactor evidence="1">
        <name>FAD</name>
        <dbReference type="ChEBI" id="CHEBI:57692"/>
    </cofactor>
</comment>
<dbReference type="PANTHER" id="PTHR42887">
    <property type="entry name" value="OS12G0638800 PROTEIN"/>
    <property type="match status" value="1"/>
</dbReference>
<dbReference type="Gene3D" id="1.10.8.260">
    <property type="entry name" value="HI0933 insert domain-like"/>
    <property type="match status" value="1"/>
</dbReference>
<dbReference type="PANTHER" id="PTHR42887:SF1">
    <property type="entry name" value="BLR3961 PROTEIN"/>
    <property type="match status" value="1"/>
</dbReference>
<dbReference type="Gene3D" id="3.50.50.60">
    <property type="entry name" value="FAD/NAD(P)-binding domain"/>
    <property type="match status" value="1"/>
</dbReference>
<dbReference type="PRINTS" id="PR00419">
    <property type="entry name" value="ADXRDTASE"/>
</dbReference>
<dbReference type="Pfam" id="PF22780">
    <property type="entry name" value="HI0933_like_1st"/>
    <property type="match status" value="1"/>
</dbReference>
<evidence type="ECO:0000256" key="2">
    <source>
        <dbReference type="ARBA" id="ARBA00022630"/>
    </source>
</evidence>
<dbReference type="AlphaFoldDB" id="A0A0A0BD37"/>
<dbReference type="InterPro" id="IPR022460">
    <property type="entry name" value="Flavoprotein_PP4765"/>
</dbReference>
<gene>
    <name evidence="6" type="ORF">Q760_00230</name>
</gene>
<dbReference type="SUPFAM" id="SSF51905">
    <property type="entry name" value="FAD/NAD(P)-binding domain"/>
    <property type="match status" value="1"/>
</dbReference>
<dbReference type="NCBIfam" id="TIGR03862">
    <property type="entry name" value="flavo_PP4765"/>
    <property type="match status" value="1"/>
</dbReference>
<keyword evidence="2" id="KW-0285">Flavoprotein</keyword>
<proteinExistence type="predicted"/>
<reference evidence="6 7" key="1">
    <citation type="submission" date="2013-10" db="EMBL/GenBank/DDBJ databases">
        <authorList>
            <person name="Wang G."/>
            <person name="Zhuang W."/>
        </authorList>
    </citation>
    <scope>NUCLEOTIDE SEQUENCE [LARGE SCALE GENOMIC DNA]</scope>
    <source>
        <strain evidence="6 7">DSM 20118</strain>
    </source>
</reference>
<dbReference type="NCBIfam" id="TIGR00275">
    <property type="entry name" value="aminoacetone oxidase family FAD-binding enzyme"/>
    <property type="match status" value="1"/>
</dbReference>
<dbReference type="SUPFAM" id="SSF160996">
    <property type="entry name" value="HI0933 insert domain-like"/>
    <property type="match status" value="1"/>
</dbReference>
<sequence>MSTATVIGGGPAGLVAAEELARAGVTVTVYDRMPSPARKLLLAGHGGLNITHSEPREPFVARYGAAADRLAPMLGVFGPQDLRDWCAGLGEPTFVGSSGRVFPRSFRATPLVRAWLARLADLGVRIERRHRWVGWTGRPGGLRFADAGGADVEVVSDAAVFALGGASWPRLGSDGGWIDPFSERGVAVAPMRPANVGVRVGWTGTFADRFEGTPVKHVTLTVRGAGRSVRGDAMVTRSGLEGGPVYALGAAIRDALDAEGRSVLEVDLRPDATVEQLTARLEDRRRPKDSGSTWLRRAISLDPVGVALVRESAGGALPRDAAEAAALVKAVPVVVTATMPIERAISSAGGIGWAEVDESLMLRRLPGTFVAGEMLDWEAPTGGYLLQASFSTGVVAGRGAAAWLAGSVRD</sequence>
<evidence type="ECO:0000256" key="1">
    <source>
        <dbReference type="ARBA" id="ARBA00001974"/>
    </source>
</evidence>
<evidence type="ECO:0000256" key="3">
    <source>
        <dbReference type="ARBA" id="ARBA00022827"/>
    </source>
</evidence>
<dbReference type="InterPro" id="IPR004792">
    <property type="entry name" value="BaiN-like"/>
</dbReference>
<dbReference type="Pfam" id="PF03486">
    <property type="entry name" value="HI0933_like"/>
    <property type="match status" value="1"/>
</dbReference>
<evidence type="ECO:0000313" key="6">
    <source>
        <dbReference type="EMBL" id="KGM03952.1"/>
    </source>
</evidence>
<dbReference type="RefSeq" id="WP_034624276.1">
    <property type="nucleotide sequence ID" value="NZ_AXNT01000001.1"/>
</dbReference>
<evidence type="ECO:0000259" key="4">
    <source>
        <dbReference type="Pfam" id="PF03486"/>
    </source>
</evidence>
<name>A0A0A0BD37_9CELL</name>
<dbReference type="Gene3D" id="2.40.30.10">
    <property type="entry name" value="Translation factors"/>
    <property type="match status" value="1"/>
</dbReference>